<reference evidence="3 4" key="1">
    <citation type="submission" date="2024-04" db="EMBL/GenBank/DDBJ databases">
        <authorList>
            <person name="Fracassetti M."/>
        </authorList>
    </citation>
    <scope>NUCLEOTIDE SEQUENCE [LARGE SCALE GENOMIC DNA]</scope>
</reference>
<keyword evidence="4" id="KW-1185">Reference proteome</keyword>
<dbReference type="AlphaFoldDB" id="A0AAV2CDL8"/>
<feature type="signal peptide" evidence="2">
    <location>
        <begin position="1"/>
        <end position="17"/>
    </location>
</feature>
<protein>
    <submittedName>
        <fullName evidence="3">Uncharacterized protein</fullName>
    </submittedName>
</protein>
<evidence type="ECO:0000256" key="2">
    <source>
        <dbReference type="SAM" id="SignalP"/>
    </source>
</evidence>
<evidence type="ECO:0000313" key="4">
    <source>
        <dbReference type="Proteomes" id="UP001497516"/>
    </source>
</evidence>
<keyword evidence="2" id="KW-0732">Signal</keyword>
<proteinExistence type="predicted"/>
<dbReference type="Proteomes" id="UP001497516">
    <property type="component" value="Chromosome 1"/>
</dbReference>
<feature type="chain" id="PRO_5043785557" evidence="2">
    <location>
        <begin position="18"/>
        <end position="122"/>
    </location>
</feature>
<dbReference type="EMBL" id="OZ034813">
    <property type="protein sequence ID" value="CAL1353855.1"/>
    <property type="molecule type" value="Genomic_DNA"/>
</dbReference>
<sequence length="122" mass="13451">MKAVFALLLALVMCAFGSFKQMDATYVHDENSQQMTTIVAARKLLLSPVDRTGKQMPPTATILVHCWVTCCCEWGFGRCTYCCDDPTDCFFAINGTSTTVKKSDEQGTAPSAAKPREQIRTK</sequence>
<evidence type="ECO:0000256" key="1">
    <source>
        <dbReference type="SAM" id="MobiDB-lite"/>
    </source>
</evidence>
<accession>A0AAV2CDL8</accession>
<organism evidence="3 4">
    <name type="scientific">Linum trigynum</name>
    <dbReference type="NCBI Taxonomy" id="586398"/>
    <lineage>
        <taxon>Eukaryota</taxon>
        <taxon>Viridiplantae</taxon>
        <taxon>Streptophyta</taxon>
        <taxon>Embryophyta</taxon>
        <taxon>Tracheophyta</taxon>
        <taxon>Spermatophyta</taxon>
        <taxon>Magnoliopsida</taxon>
        <taxon>eudicotyledons</taxon>
        <taxon>Gunneridae</taxon>
        <taxon>Pentapetalae</taxon>
        <taxon>rosids</taxon>
        <taxon>fabids</taxon>
        <taxon>Malpighiales</taxon>
        <taxon>Linaceae</taxon>
        <taxon>Linum</taxon>
    </lineage>
</organism>
<name>A0AAV2CDL8_9ROSI</name>
<evidence type="ECO:0000313" key="3">
    <source>
        <dbReference type="EMBL" id="CAL1353855.1"/>
    </source>
</evidence>
<gene>
    <name evidence="3" type="ORF">LTRI10_LOCUS1724</name>
</gene>
<feature type="region of interest" description="Disordered" evidence="1">
    <location>
        <begin position="100"/>
        <end position="122"/>
    </location>
</feature>